<organism evidence="1 2">
    <name type="scientific">Acinetobacter lactucae</name>
    <dbReference type="NCBI Taxonomy" id="1785128"/>
    <lineage>
        <taxon>Bacteria</taxon>
        <taxon>Pseudomonadati</taxon>
        <taxon>Pseudomonadota</taxon>
        <taxon>Gammaproteobacteria</taxon>
        <taxon>Moraxellales</taxon>
        <taxon>Moraxellaceae</taxon>
        <taxon>Acinetobacter</taxon>
        <taxon>Acinetobacter calcoaceticus/baumannii complex</taxon>
    </lineage>
</organism>
<sequence>MSYLPINRTLKESPAVVAYLGSEPRIYEDIAPEGAAVPYVVWQELGGKSLNYVDNMPADNDDVMYQVKVYDTNAKRAYEVRTAVRKALELYCFIMNPRISGVDPQTKQYFRGFDASWIHDT</sequence>
<accession>A0AB35JY89</accession>
<dbReference type="InterPro" id="IPR021508">
    <property type="entry name" value="Gp17-like"/>
</dbReference>
<dbReference type="InterPro" id="IPR053745">
    <property type="entry name" value="Viral_Tail_Comp_sf"/>
</dbReference>
<evidence type="ECO:0000313" key="1">
    <source>
        <dbReference type="EMBL" id="MDD9320335.1"/>
    </source>
</evidence>
<comment type="caution">
    <text evidence="1">The sequence shown here is derived from an EMBL/GenBank/DDBJ whole genome shotgun (WGS) entry which is preliminary data.</text>
</comment>
<dbReference type="Pfam" id="PF11367">
    <property type="entry name" value="Tail_completion_gp17"/>
    <property type="match status" value="1"/>
</dbReference>
<dbReference type="RefSeq" id="WP_274579100.1">
    <property type="nucleotide sequence ID" value="NZ_JALNTG010000031.1"/>
</dbReference>
<name>A0AB35JY89_9GAMM</name>
<gene>
    <name evidence="1" type="ORF">M0O54_09420</name>
</gene>
<dbReference type="AlphaFoldDB" id="A0AB35JY89"/>
<reference evidence="1" key="1">
    <citation type="submission" date="2022-12" db="EMBL/GenBank/DDBJ databases">
        <title>Acinetobacter lactucae: Emerging opportunistic pathogenic species of genus Acinetobacter isolated from immunocompromised patients in clinical settings of India.</title>
        <authorList>
            <person name="Amar A.K."/>
            <person name="Sawant A.R."/>
            <person name="Meera M."/>
            <person name="Tomar A."/>
            <person name="Sistla S."/>
            <person name="Prashanth K."/>
        </authorList>
    </citation>
    <scope>NUCLEOTIDE SEQUENCE</scope>
    <source>
        <strain evidence="1">PKAL1828C</strain>
    </source>
</reference>
<protein>
    <submittedName>
        <fullName evidence="1">DUF3168 domain-containing protein</fullName>
    </submittedName>
</protein>
<dbReference type="EMBL" id="JALNTG010000031">
    <property type="protein sequence ID" value="MDD9320335.1"/>
    <property type="molecule type" value="Genomic_DNA"/>
</dbReference>
<evidence type="ECO:0000313" key="2">
    <source>
        <dbReference type="Proteomes" id="UP001150055"/>
    </source>
</evidence>
<dbReference type="Proteomes" id="UP001150055">
    <property type="component" value="Unassembled WGS sequence"/>
</dbReference>
<dbReference type="Gene3D" id="3.30.2000.30">
    <property type="match status" value="1"/>
</dbReference>
<proteinExistence type="predicted"/>